<evidence type="ECO:0000256" key="1">
    <source>
        <dbReference type="PROSITE-ProRule" id="PRU01251"/>
    </source>
</evidence>
<feature type="domain" description="Clp R" evidence="2">
    <location>
        <begin position="1"/>
        <end position="70"/>
    </location>
</feature>
<dbReference type="CDD" id="cd07812">
    <property type="entry name" value="SRPBCC"/>
    <property type="match status" value="1"/>
</dbReference>
<organism evidence="3 4">
    <name type="scientific">Sanguibacter keddieii (strain ATCC 51767 / DSM 10542 / NCFB 3025 / ST-74)</name>
    <dbReference type="NCBI Taxonomy" id="446469"/>
    <lineage>
        <taxon>Bacteria</taxon>
        <taxon>Bacillati</taxon>
        <taxon>Actinomycetota</taxon>
        <taxon>Actinomycetes</taxon>
        <taxon>Micrococcales</taxon>
        <taxon>Sanguibacteraceae</taxon>
        <taxon>Sanguibacter</taxon>
    </lineage>
</organism>
<proteinExistence type="predicted"/>
<dbReference type="RefSeq" id="WP_012867494.1">
    <property type="nucleotide sequence ID" value="NC_013521.1"/>
</dbReference>
<dbReference type="HOGENOM" id="CLU_844079_0_0_11"/>
<dbReference type="PROSITE" id="PS51903">
    <property type="entry name" value="CLP_R"/>
    <property type="match status" value="1"/>
</dbReference>
<dbReference type="Gene3D" id="3.30.530.20">
    <property type="match status" value="1"/>
</dbReference>
<dbReference type="KEGG" id="ske:Sked_25210"/>
<protein>
    <submittedName>
        <fullName evidence="3">Polyketide cyclase / dehydrase family protein</fullName>
    </submittedName>
</protein>
<dbReference type="Proteomes" id="UP000000322">
    <property type="component" value="Chromosome"/>
</dbReference>
<keyword evidence="1" id="KW-0677">Repeat</keyword>
<accession>D1BK16</accession>
<keyword evidence="4" id="KW-1185">Reference proteome</keyword>
<dbReference type="SUPFAM" id="SSF81923">
    <property type="entry name" value="Double Clp-N motif"/>
    <property type="match status" value="1"/>
</dbReference>
<dbReference type="InterPro" id="IPR019587">
    <property type="entry name" value="Polyketide_cyclase/dehydratase"/>
</dbReference>
<dbReference type="Pfam" id="PF10604">
    <property type="entry name" value="Polyketide_cyc2"/>
    <property type="match status" value="1"/>
</dbReference>
<dbReference type="eggNOG" id="COG3832">
    <property type="taxonomic scope" value="Bacteria"/>
</dbReference>
<dbReference type="AlphaFoldDB" id="D1BK16"/>
<evidence type="ECO:0000313" key="3">
    <source>
        <dbReference type="EMBL" id="ACZ22425.1"/>
    </source>
</evidence>
<dbReference type="EMBL" id="CP001819">
    <property type="protein sequence ID" value="ACZ22425.1"/>
    <property type="molecule type" value="Genomic_DNA"/>
</dbReference>
<dbReference type="OrthoDB" id="3428089at2"/>
<dbReference type="InterPro" id="IPR004176">
    <property type="entry name" value="Clp_R_N"/>
</dbReference>
<reference evidence="3 4" key="1">
    <citation type="journal article" date="2009" name="Stand. Genomic Sci.">
        <title>Complete genome sequence of Sanguibacter keddieii type strain (ST-74).</title>
        <authorList>
            <person name="Ivanova N."/>
            <person name="Sikorski J."/>
            <person name="Sims D."/>
            <person name="Brettin T."/>
            <person name="Detter J.C."/>
            <person name="Han C."/>
            <person name="Lapidus A."/>
            <person name="Copeland A."/>
            <person name="Glavina Del Rio T."/>
            <person name="Nolan M."/>
            <person name="Chen F."/>
            <person name="Lucas S."/>
            <person name="Tice H."/>
            <person name="Cheng J.F."/>
            <person name="Bruce D."/>
            <person name="Goodwin L."/>
            <person name="Pitluck S."/>
            <person name="Pati A."/>
            <person name="Mavromatis K."/>
            <person name="Chen A."/>
            <person name="Palaniappan K."/>
            <person name="D'haeseleer P."/>
            <person name="Chain P."/>
            <person name="Bristow J."/>
            <person name="Eisen J.A."/>
            <person name="Markowitz V."/>
            <person name="Hugenholtz P."/>
            <person name="Goker M."/>
            <person name="Pukall R."/>
            <person name="Klenk H.P."/>
            <person name="Kyrpides N.C."/>
        </authorList>
    </citation>
    <scope>NUCLEOTIDE SEQUENCE [LARGE SCALE GENOMIC DNA]</scope>
    <source>
        <strain evidence="4">ATCC 51767 / DSM 10542 / NCFB 3025 / ST-74</strain>
    </source>
</reference>
<dbReference type="InterPro" id="IPR023393">
    <property type="entry name" value="START-like_dom_sf"/>
</dbReference>
<evidence type="ECO:0000313" key="4">
    <source>
        <dbReference type="Proteomes" id="UP000000322"/>
    </source>
</evidence>
<dbReference type="STRING" id="446469.Sked_25210"/>
<sequence length="322" mass="35499">MSRLTEMIVRSQQLSVAAKEEAQRVGRTEIDLEHLLVALAVVGGPSSDVLRGAGLSVRTLRDAAVRVHERRIAGLGITAARVDPGPIPDPSLGDVGWSRPADAAFRALDGLDVDDRAILVALLDEPSGHVLEVLAEGGVDAGALRSRLDAAPRPHREVSTDDGPGWRSVGVSGFVEARPEQVWSLVSDPARRLEWDKTFYSSYVVGDDGVARARAEVRRPDGTEQRHRPQVLATEHREVERVEGSAVEWEITWPDLPAGRMRQRFRVELEPDGDSTRLRLTQRWSRGRGLRGAVQRALLPVQRFLFRQQLLAKAASVSRVLR</sequence>
<evidence type="ECO:0000259" key="2">
    <source>
        <dbReference type="PROSITE" id="PS51903"/>
    </source>
</evidence>
<name>D1BK16_SANKS</name>
<dbReference type="Gene3D" id="1.10.1780.10">
    <property type="entry name" value="Clp, N-terminal domain"/>
    <property type="match status" value="1"/>
</dbReference>
<dbReference type="InterPro" id="IPR036628">
    <property type="entry name" value="Clp_N_dom_sf"/>
</dbReference>
<gene>
    <name evidence="3" type="ordered locus">Sked_25210</name>
</gene>
<dbReference type="SUPFAM" id="SSF55961">
    <property type="entry name" value="Bet v1-like"/>
    <property type="match status" value="1"/>
</dbReference>